<protein>
    <submittedName>
        <fullName evidence="1">Uncharacterized protein</fullName>
    </submittedName>
</protein>
<evidence type="ECO:0000313" key="2">
    <source>
        <dbReference type="Proteomes" id="UP001392318"/>
    </source>
</evidence>
<proteinExistence type="predicted"/>
<dbReference type="EMBL" id="JAYMRU010000007">
    <property type="protein sequence ID" value="MEM5400786.1"/>
    <property type="molecule type" value="Genomic_DNA"/>
</dbReference>
<name>A0ACC6RGY4_9BURK</name>
<gene>
    <name evidence="1" type="ORF">VSR83_11905</name>
</gene>
<dbReference type="Proteomes" id="UP001392318">
    <property type="component" value="Unassembled WGS sequence"/>
</dbReference>
<accession>A0ACC6RGY4</accession>
<organism evidence="1 2">
    <name type="scientific">Paraburkholderia unamae</name>
    <dbReference type="NCBI Taxonomy" id="219649"/>
    <lineage>
        <taxon>Bacteria</taxon>
        <taxon>Pseudomonadati</taxon>
        <taxon>Pseudomonadota</taxon>
        <taxon>Betaproteobacteria</taxon>
        <taxon>Burkholderiales</taxon>
        <taxon>Burkholderiaceae</taxon>
        <taxon>Paraburkholderia</taxon>
    </lineage>
</organism>
<evidence type="ECO:0000313" key="1">
    <source>
        <dbReference type="EMBL" id="MEM5400786.1"/>
    </source>
</evidence>
<keyword evidence="2" id="KW-1185">Reference proteome</keyword>
<sequence length="363" mass="38318">MSNLPALFQGNAKLPTFLKNAEPTPNALAAHHTEGFPVLSIKGKNWTVKKGGEEQTLMNPKDPDSPASNIEVVIVKASDTKQKVWYASSYTEGAEMGKPDCFSLDGKKPDPSSEKKQATSCALCKKNQWGSKVNTDGTASKGKACADIVRLAVAPVDDIANPMLLRLPPASIKPAGDYGAMLQKKGVPLEAVITKLRFDKDAPTPKVLFEPVGFLTEQQYNEAKETAETELVEAILGSAPVSESDEPADEAGLGEVPAHLKPAAEKPKATPKPTPAPQPAPEPVAEEDEEAKLLKQLAALKAKKISSEPTVTNAEVEAAVAAGEAGQTVVKAAKVTREVQPEVAVGTVEVDGLPDLSSITFDD</sequence>
<reference evidence="1" key="1">
    <citation type="submission" date="2024-01" db="EMBL/GenBank/DDBJ databases">
        <title>The diversity of rhizobia nodulating Mimosa spp. in eleven states of Brazil covering several biomes is determined by host plant, location, and edaphic factors.</title>
        <authorList>
            <person name="Rouws L."/>
            <person name="Barauna A."/>
            <person name="Beukes C."/>
            <person name="De Faria S.M."/>
            <person name="Gross E."/>
            <person name="Dos Reis Junior F.B."/>
            <person name="Simon M."/>
            <person name="Maluk M."/>
            <person name="Odee D.W."/>
            <person name="Kenicer G."/>
            <person name="Young J.P.W."/>
            <person name="Reis V.M."/>
            <person name="Zilli J."/>
            <person name="James E.K."/>
        </authorList>
    </citation>
    <scope>NUCLEOTIDE SEQUENCE</scope>
    <source>
        <strain evidence="1">JPY452</strain>
    </source>
</reference>
<comment type="caution">
    <text evidence="1">The sequence shown here is derived from an EMBL/GenBank/DDBJ whole genome shotgun (WGS) entry which is preliminary data.</text>
</comment>